<dbReference type="PROSITE" id="PS50930">
    <property type="entry name" value="HTH_LYTTR"/>
    <property type="match status" value="1"/>
</dbReference>
<organism evidence="5 6">
    <name type="scientific">Alishewanella agri BL06</name>
    <dbReference type="NCBI Taxonomy" id="1195246"/>
    <lineage>
        <taxon>Bacteria</taxon>
        <taxon>Pseudomonadati</taxon>
        <taxon>Pseudomonadota</taxon>
        <taxon>Gammaproteobacteria</taxon>
        <taxon>Alteromonadales</taxon>
        <taxon>Alteromonadaceae</taxon>
        <taxon>Alishewanella</taxon>
    </lineage>
</organism>
<dbReference type="Gene3D" id="3.40.50.2300">
    <property type="match status" value="1"/>
</dbReference>
<evidence type="ECO:0000313" key="5">
    <source>
        <dbReference type="EMBL" id="EIW88478.1"/>
    </source>
</evidence>
<dbReference type="SMART" id="SM00448">
    <property type="entry name" value="REC"/>
    <property type="match status" value="1"/>
</dbReference>
<keyword evidence="2" id="KW-0597">Phosphoprotein</keyword>
<name>I8U908_9ALTE</name>
<evidence type="ECO:0000259" key="4">
    <source>
        <dbReference type="PROSITE" id="PS50930"/>
    </source>
</evidence>
<accession>I8U908</accession>
<feature type="modified residue" description="4-aspartylphosphate" evidence="2">
    <location>
        <position position="56"/>
    </location>
</feature>
<evidence type="ECO:0000256" key="2">
    <source>
        <dbReference type="PROSITE-ProRule" id="PRU00169"/>
    </source>
</evidence>
<keyword evidence="6" id="KW-1185">Reference proteome</keyword>
<dbReference type="PANTHER" id="PTHR37299:SF1">
    <property type="entry name" value="STAGE 0 SPORULATION PROTEIN A HOMOLOG"/>
    <property type="match status" value="1"/>
</dbReference>
<evidence type="ECO:0000256" key="1">
    <source>
        <dbReference type="ARBA" id="ARBA00023012"/>
    </source>
</evidence>
<dbReference type="GO" id="GO:0000156">
    <property type="term" value="F:phosphorelay response regulator activity"/>
    <property type="evidence" value="ECO:0007669"/>
    <property type="project" value="InterPro"/>
</dbReference>
<proteinExistence type="predicted"/>
<dbReference type="RefSeq" id="WP_008985041.1">
    <property type="nucleotide sequence ID" value="NZ_AKKU01000018.1"/>
</dbReference>
<dbReference type="InterPro" id="IPR007492">
    <property type="entry name" value="LytTR_DNA-bd_dom"/>
</dbReference>
<evidence type="ECO:0000259" key="3">
    <source>
        <dbReference type="PROSITE" id="PS50110"/>
    </source>
</evidence>
<dbReference type="PROSITE" id="PS50110">
    <property type="entry name" value="RESPONSE_REGULATORY"/>
    <property type="match status" value="1"/>
</dbReference>
<dbReference type="Pfam" id="PF00072">
    <property type="entry name" value="Response_reg"/>
    <property type="match status" value="1"/>
</dbReference>
<dbReference type="EMBL" id="AKKU01000018">
    <property type="protein sequence ID" value="EIW88478.1"/>
    <property type="molecule type" value="Genomic_DNA"/>
</dbReference>
<gene>
    <name evidence="5" type="ORF">AGRI_11053</name>
</gene>
<dbReference type="InterPro" id="IPR001789">
    <property type="entry name" value="Sig_transdc_resp-reg_receiver"/>
</dbReference>
<dbReference type="eggNOG" id="COG3279">
    <property type="taxonomic scope" value="Bacteria"/>
</dbReference>
<dbReference type="Pfam" id="PF04397">
    <property type="entry name" value="LytTR"/>
    <property type="match status" value="1"/>
</dbReference>
<feature type="domain" description="Response regulatory" evidence="3">
    <location>
        <begin position="5"/>
        <end position="121"/>
    </location>
</feature>
<dbReference type="Proteomes" id="UP000035062">
    <property type="component" value="Unassembled WGS sequence"/>
</dbReference>
<dbReference type="SUPFAM" id="SSF52172">
    <property type="entry name" value="CheY-like"/>
    <property type="match status" value="1"/>
</dbReference>
<dbReference type="InterPro" id="IPR046947">
    <property type="entry name" value="LytR-like"/>
</dbReference>
<reference evidence="5 6" key="1">
    <citation type="journal article" date="2012" name="J. Bacteriol.">
        <title>Genome Sequence of Pectin-Degrading Alishewanella agri, Isolated from Landfill Soil.</title>
        <authorList>
            <person name="Kim J."/>
            <person name="Jung J."/>
            <person name="Sung J.S."/>
            <person name="Chun J."/>
            <person name="Park W."/>
        </authorList>
    </citation>
    <scope>NUCLEOTIDE SEQUENCE [LARGE SCALE GENOMIC DNA]</scope>
    <source>
        <strain evidence="5 6">BL06</strain>
    </source>
</reference>
<evidence type="ECO:0000313" key="6">
    <source>
        <dbReference type="Proteomes" id="UP000035062"/>
    </source>
</evidence>
<dbReference type="SMART" id="SM00850">
    <property type="entry name" value="LytTR"/>
    <property type="match status" value="1"/>
</dbReference>
<dbReference type="PANTHER" id="PTHR37299">
    <property type="entry name" value="TRANSCRIPTIONAL REGULATOR-RELATED"/>
    <property type="match status" value="1"/>
</dbReference>
<dbReference type="InterPro" id="IPR011006">
    <property type="entry name" value="CheY-like_superfamily"/>
</dbReference>
<dbReference type="AlphaFoldDB" id="I8U908"/>
<protein>
    <submittedName>
        <fullName evidence="5">Response regulator in two-component regulatory system</fullName>
    </submittedName>
</protein>
<keyword evidence="1" id="KW-0902">Two-component regulatory system</keyword>
<dbReference type="Gene3D" id="2.40.50.1020">
    <property type="entry name" value="LytTr DNA-binding domain"/>
    <property type="match status" value="1"/>
</dbReference>
<sequence length="242" mass="27675">MKPLRVLIADDEPITSQYLKILLQRFPNLLLVGTTTSGRDTLNFLHQHHLDLIFMDIVMPDISGIDILRQFNKTSSLTPPLFVMLTAYEQFACAAYNFHAFAYLTKPVTPQHLEQVLLDATTLLRPDSPFCNQTKSQLVFQTGNSELIFQEQEIILIEAAGNYLCLHTRHENYIIRNTLKELLAKLPPLFVQVHRSAIVNILHVKQVVTSSSLHLVLSNNRQVKISRRCKLQLDTLLNLAHR</sequence>
<dbReference type="STRING" id="1195246.AGRI_11053"/>
<dbReference type="PATRIC" id="fig|1195246.3.peg.2193"/>
<comment type="caution">
    <text evidence="5">The sequence shown here is derived from an EMBL/GenBank/DDBJ whole genome shotgun (WGS) entry which is preliminary data.</text>
</comment>
<feature type="domain" description="HTH LytTR-type" evidence="4">
    <location>
        <begin position="138"/>
        <end position="239"/>
    </location>
</feature>
<dbReference type="GO" id="GO:0003677">
    <property type="term" value="F:DNA binding"/>
    <property type="evidence" value="ECO:0007669"/>
    <property type="project" value="InterPro"/>
</dbReference>